<keyword evidence="5 10" id="KW-0548">Nucleotidyltransferase</keyword>
<evidence type="ECO:0000256" key="3">
    <source>
        <dbReference type="ARBA" id="ARBA00022478"/>
    </source>
</evidence>
<keyword evidence="14" id="KW-1185">Reference proteome</keyword>
<dbReference type="GO" id="GO:0001216">
    <property type="term" value="F:DNA-binding transcription activator activity"/>
    <property type="evidence" value="ECO:0007669"/>
    <property type="project" value="InterPro"/>
</dbReference>
<sequence>MKQGLQLKISQQLSMTPQLQLAIRMLQLSTLELRQEIQTALENNPLLEIADQYDEINVEQQDLGENIDTREALDSQEIPEDIPLDASLDDIYTAGTPSGTYSDYRTDELPIYQGETHETLHDYLNWQLDLTPFSDIDRAIALSIIEAIDDRGYLTVSSEEILDEQGNNEIELDEVEAVLKRIWHFDPIGVGARTLQECLTIQIQHLTPPALVKEIIDNYLDLLASHDYRTLKKRLNASDEQLKEAIDFIQHLQPYPGDSVNTTPPDYVIPDVVVKKIAGKWIAELNSDTVPTLRINQQYAAMEKISNESDSQYIRSNLQEANWFIKSVENRNETLLKVSQFIVEHQQAFFENGAEYMKPMILSDIAAAIDMHESTISRVTTQKYLQCPTGIFELKFFFSSHVNTESGGEASSTAIRALIKKYISEEDAKKPLSDSKLVSILENQGIIIARRTVAKYREALSIPPSNQRKQL</sequence>
<keyword evidence="3 10" id="KW-0240">DNA-directed RNA polymerase</keyword>
<evidence type="ECO:0000256" key="2">
    <source>
        <dbReference type="ARBA" id="ARBA00019942"/>
    </source>
</evidence>
<keyword evidence="7 10" id="KW-0731">Sigma factor</keyword>
<name>A0A2V4E862_9GAMM</name>
<evidence type="ECO:0000256" key="7">
    <source>
        <dbReference type="ARBA" id="ARBA00023082"/>
    </source>
</evidence>
<dbReference type="Gene3D" id="1.10.10.1330">
    <property type="entry name" value="RNA polymerase sigma-54 factor, core-binding domain"/>
    <property type="match status" value="1"/>
</dbReference>
<keyword evidence="6 10" id="KW-0805">Transcription regulation</keyword>
<evidence type="ECO:0000256" key="10">
    <source>
        <dbReference type="PIRNR" id="PIRNR000774"/>
    </source>
</evidence>
<dbReference type="PROSITE" id="PS50044">
    <property type="entry name" value="SIGMA54_3"/>
    <property type="match status" value="1"/>
</dbReference>
<evidence type="ECO:0000256" key="5">
    <source>
        <dbReference type="ARBA" id="ARBA00022695"/>
    </source>
</evidence>
<dbReference type="FunFam" id="1.10.10.1330:FF:000001">
    <property type="entry name" value="RNA polymerase sigma-54 factor"/>
    <property type="match status" value="1"/>
</dbReference>
<dbReference type="Pfam" id="PF04963">
    <property type="entry name" value="Sigma54_CBD"/>
    <property type="match status" value="1"/>
</dbReference>
<dbReference type="NCBIfam" id="NF009118">
    <property type="entry name" value="PRK12469.1"/>
    <property type="match status" value="1"/>
</dbReference>
<comment type="caution">
    <text evidence="13">The sequence shown here is derived from an EMBL/GenBank/DDBJ whole genome shotgun (WGS) entry which is preliminary data.</text>
</comment>
<dbReference type="Proteomes" id="UP000247932">
    <property type="component" value="Unassembled WGS sequence"/>
</dbReference>
<protein>
    <recommendedName>
        <fullName evidence="2 10">RNA polymerase sigma-54 factor</fullName>
    </recommendedName>
</protein>
<evidence type="ECO:0000259" key="11">
    <source>
        <dbReference type="Pfam" id="PF04552"/>
    </source>
</evidence>
<dbReference type="GO" id="GO:0000976">
    <property type="term" value="F:transcription cis-regulatory region binding"/>
    <property type="evidence" value="ECO:0007669"/>
    <property type="project" value="UniProtKB-ARBA"/>
</dbReference>
<dbReference type="PROSITE" id="PS00718">
    <property type="entry name" value="SIGMA54_2"/>
    <property type="match status" value="1"/>
</dbReference>
<dbReference type="GO" id="GO:0000428">
    <property type="term" value="C:DNA-directed RNA polymerase complex"/>
    <property type="evidence" value="ECO:0007669"/>
    <property type="project" value="UniProtKB-KW"/>
</dbReference>
<evidence type="ECO:0000256" key="9">
    <source>
        <dbReference type="ARBA" id="ARBA00023163"/>
    </source>
</evidence>
<dbReference type="GO" id="GO:0016779">
    <property type="term" value="F:nucleotidyltransferase activity"/>
    <property type="evidence" value="ECO:0007669"/>
    <property type="project" value="UniProtKB-KW"/>
</dbReference>
<dbReference type="Gene3D" id="1.10.10.60">
    <property type="entry name" value="Homeodomain-like"/>
    <property type="match status" value="1"/>
</dbReference>
<dbReference type="PROSITE" id="PS00717">
    <property type="entry name" value="SIGMA54_1"/>
    <property type="match status" value="1"/>
</dbReference>
<dbReference type="FunFam" id="1.10.10.60:FF:000045">
    <property type="entry name" value="RNA polymerase sigma-54 factor"/>
    <property type="match status" value="1"/>
</dbReference>
<dbReference type="PIRSF" id="PIRSF000774">
    <property type="entry name" value="RpoN"/>
    <property type="match status" value="1"/>
</dbReference>
<dbReference type="PANTHER" id="PTHR32248:SF4">
    <property type="entry name" value="RNA POLYMERASE SIGMA-54 FACTOR"/>
    <property type="match status" value="1"/>
</dbReference>
<comment type="similarity">
    <text evidence="1 10">Belongs to the sigma-54 factor family.</text>
</comment>
<dbReference type="GO" id="GO:0016987">
    <property type="term" value="F:sigma factor activity"/>
    <property type="evidence" value="ECO:0007669"/>
    <property type="project" value="UniProtKB-KW"/>
</dbReference>
<keyword evidence="4 10" id="KW-0808">Transferase</keyword>
<dbReference type="PANTHER" id="PTHR32248">
    <property type="entry name" value="RNA POLYMERASE SIGMA-54 FACTOR"/>
    <property type="match status" value="1"/>
</dbReference>
<dbReference type="GO" id="GO:0006352">
    <property type="term" value="P:DNA-templated transcription initiation"/>
    <property type="evidence" value="ECO:0007669"/>
    <property type="project" value="InterPro"/>
</dbReference>
<feature type="domain" description="RNA polymerase sigma factor 54 core-binding" evidence="12">
    <location>
        <begin position="116"/>
        <end position="299"/>
    </location>
</feature>
<evidence type="ECO:0000313" key="13">
    <source>
        <dbReference type="EMBL" id="PXZ08089.1"/>
    </source>
</evidence>
<evidence type="ECO:0000256" key="8">
    <source>
        <dbReference type="ARBA" id="ARBA00023125"/>
    </source>
</evidence>
<evidence type="ECO:0000313" key="14">
    <source>
        <dbReference type="Proteomes" id="UP000247932"/>
    </source>
</evidence>
<evidence type="ECO:0000256" key="1">
    <source>
        <dbReference type="ARBA" id="ARBA00008798"/>
    </source>
</evidence>
<dbReference type="GO" id="GO:0032993">
    <property type="term" value="C:protein-DNA complex"/>
    <property type="evidence" value="ECO:0007669"/>
    <property type="project" value="UniProtKB-ARBA"/>
</dbReference>
<dbReference type="RefSeq" id="WP_110432758.1">
    <property type="nucleotide sequence ID" value="NZ_QGLR01000007.1"/>
</dbReference>
<accession>A0A2V4E862</accession>
<evidence type="ECO:0000259" key="12">
    <source>
        <dbReference type="Pfam" id="PF04963"/>
    </source>
</evidence>
<dbReference type="OrthoDB" id="9814402at2"/>
<dbReference type="EMBL" id="QGLR01000007">
    <property type="protein sequence ID" value="PXZ08089.1"/>
    <property type="molecule type" value="Genomic_DNA"/>
</dbReference>
<comment type="function">
    <text evidence="10">Sigma factors are initiation factors that promote the attachment of RNA polymerase to specific initiation sites and are then released.</text>
</comment>
<gene>
    <name evidence="13" type="ORF">DKK70_03535</name>
</gene>
<evidence type="ECO:0000256" key="6">
    <source>
        <dbReference type="ARBA" id="ARBA00023015"/>
    </source>
</evidence>
<dbReference type="PRINTS" id="PR00045">
    <property type="entry name" value="SIGMA54FCT"/>
</dbReference>
<dbReference type="Pfam" id="PF00309">
    <property type="entry name" value="Sigma54_AID"/>
    <property type="match status" value="1"/>
</dbReference>
<dbReference type="InterPro" id="IPR007634">
    <property type="entry name" value="RNA_pol_sigma_54_DNA-bd"/>
</dbReference>
<organism evidence="13 14">
    <name type="scientific">Gilliamella apicola</name>
    <dbReference type="NCBI Taxonomy" id="1196095"/>
    <lineage>
        <taxon>Bacteria</taxon>
        <taxon>Pseudomonadati</taxon>
        <taxon>Pseudomonadota</taxon>
        <taxon>Gammaproteobacteria</taxon>
        <taxon>Orbales</taxon>
        <taxon>Orbaceae</taxon>
        <taxon>Gilliamella</taxon>
    </lineage>
</organism>
<dbReference type="InterPro" id="IPR000394">
    <property type="entry name" value="RNA_pol_sigma_54"/>
</dbReference>
<dbReference type="NCBIfam" id="TIGR02395">
    <property type="entry name" value="rpoN_sigma"/>
    <property type="match status" value="1"/>
</dbReference>
<feature type="domain" description="RNA polymerase sigma factor 54 DNA-binding" evidence="11">
    <location>
        <begin position="312"/>
        <end position="470"/>
    </location>
</feature>
<dbReference type="InterPro" id="IPR038709">
    <property type="entry name" value="RpoN_core-bd_sf"/>
</dbReference>
<dbReference type="InterPro" id="IPR007046">
    <property type="entry name" value="RNA_pol_sigma_54_core-bd"/>
</dbReference>
<dbReference type="AlphaFoldDB" id="A0A2V4E862"/>
<keyword evidence="9 10" id="KW-0804">Transcription</keyword>
<dbReference type="Pfam" id="PF04552">
    <property type="entry name" value="Sigma54_DBD"/>
    <property type="match status" value="1"/>
</dbReference>
<keyword evidence="8 10" id="KW-0238">DNA-binding</keyword>
<evidence type="ECO:0000256" key="4">
    <source>
        <dbReference type="ARBA" id="ARBA00022679"/>
    </source>
</evidence>
<proteinExistence type="inferred from homology"/>
<dbReference type="STRING" id="1196095.GAPWK_0550"/>
<dbReference type="NCBIfam" id="NF004595">
    <property type="entry name" value="PRK05932.1-2"/>
    <property type="match status" value="1"/>
</dbReference>
<reference evidence="13 14" key="1">
    <citation type="submission" date="2018-05" db="EMBL/GenBank/DDBJ databases">
        <title>Reference genomes for bee gut microbiota database.</title>
        <authorList>
            <person name="Ellegaard K.M."/>
        </authorList>
    </citation>
    <scope>NUCLEOTIDE SEQUENCE [LARGE SCALE GENOMIC DNA]</scope>
    <source>
        <strain evidence="13 14">ESL0182</strain>
    </source>
</reference>